<dbReference type="EMBL" id="LDAU01000125">
    <property type="protein sequence ID" value="KRX03804.1"/>
    <property type="molecule type" value="Genomic_DNA"/>
</dbReference>
<name>A0A0V0QNS1_PSEPJ</name>
<comment type="caution">
    <text evidence="2">The sequence shown here is derived from an EMBL/GenBank/DDBJ whole genome shotgun (WGS) entry which is preliminary data.</text>
</comment>
<dbReference type="InParanoid" id="A0A0V0QNS1"/>
<feature type="coiled-coil region" evidence="1">
    <location>
        <begin position="92"/>
        <end position="130"/>
    </location>
</feature>
<keyword evidence="1" id="KW-0175">Coiled coil</keyword>
<keyword evidence="3" id="KW-1185">Reference proteome</keyword>
<organism evidence="2 3">
    <name type="scientific">Pseudocohnilembus persalinus</name>
    <name type="common">Ciliate</name>
    <dbReference type="NCBI Taxonomy" id="266149"/>
    <lineage>
        <taxon>Eukaryota</taxon>
        <taxon>Sar</taxon>
        <taxon>Alveolata</taxon>
        <taxon>Ciliophora</taxon>
        <taxon>Intramacronucleata</taxon>
        <taxon>Oligohymenophorea</taxon>
        <taxon>Scuticociliatia</taxon>
        <taxon>Philasterida</taxon>
        <taxon>Pseudocohnilembidae</taxon>
        <taxon>Pseudocohnilembus</taxon>
    </lineage>
</organism>
<evidence type="ECO:0000256" key="1">
    <source>
        <dbReference type="SAM" id="Coils"/>
    </source>
</evidence>
<evidence type="ECO:0000313" key="2">
    <source>
        <dbReference type="EMBL" id="KRX03804.1"/>
    </source>
</evidence>
<evidence type="ECO:0000313" key="3">
    <source>
        <dbReference type="Proteomes" id="UP000054937"/>
    </source>
</evidence>
<protein>
    <submittedName>
        <fullName evidence="2">Uncharacterized protein</fullName>
    </submittedName>
</protein>
<accession>A0A0V0QNS1</accession>
<sequence>MDFKNRLQNQVNEIYEELENKLIIQLNLSKKSILQQFEEIMDTIQISDIYGFQKLKQSFQKLQMGQTDLDQLFKIQLDVKNKLQNKKNSEIILNHQKIREQLKESINNLENKLEEKLNHFKQNIQLESEALNEIKLKNLKFFKSNYNQELNIQQDIQIQQININNQTKFLFHDKIIQKNKQIYSEPLDKTKTYQFKLKIDLQGQNKQQILFVLLGSQDKDYCWQKQNIITLTNRSGATFASNGKKETKNGLRFSKFMKDNQTIFYLVFNFKKKFFELFDEQKKGYVKSEIDENLVKGDLLFGLHFHQMYQNTGVFTLLNAEFI</sequence>
<proteinExistence type="predicted"/>
<gene>
    <name evidence="2" type="ORF">PPERSA_04599</name>
</gene>
<reference evidence="2 3" key="1">
    <citation type="journal article" date="2015" name="Sci. Rep.">
        <title>Genome of the facultative scuticociliatosis pathogen Pseudocohnilembus persalinus provides insight into its virulence through horizontal gene transfer.</title>
        <authorList>
            <person name="Xiong J."/>
            <person name="Wang G."/>
            <person name="Cheng J."/>
            <person name="Tian M."/>
            <person name="Pan X."/>
            <person name="Warren A."/>
            <person name="Jiang C."/>
            <person name="Yuan D."/>
            <person name="Miao W."/>
        </authorList>
    </citation>
    <scope>NUCLEOTIDE SEQUENCE [LARGE SCALE GENOMIC DNA]</scope>
    <source>
        <strain evidence="2">36N120E</strain>
    </source>
</reference>
<dbReference type="Proteomes" id="UP000054937">
    <property type="component" value="Unassembled WGS sequence"/>
</dbReference>
<dbReference type="AlphaFoldDB" id="A0A0V0QNS1"/>